<organism evidence="1 2">
    <name type="scientific">Virgisporangium ochraceum</name>
    <dbReference type="NCBI Taxonomy" id="65505"/>
    <lineage>
        <taxon>Bacteria</taxon>
        <taxon>Bacillati</taxon>
        <taxon>Actinomycetota</taxon>
        <taxon>Actinomycetes</taxon>
        <taxon>Micromonosporales</taxon>
        <taxon>Micromonosporaceae</taxon>
        <taxon>Virgisporangium</taxon>
    </lineage>
</organism>
<dbReference type="EMBL" id="BOPH01000097">
    <property type="protein sequence ID" value="GIJ72122.1"/>
    <property type="molecule type" value="Genomic_DNA"/>
</dbReference>
<dbReference type="InterPro" id="IPR029058">
    <property type="entry name" value="AB_hydrolase_fold"/>
</dbReference>
<evidence type="ECO:0000313" key="1">
    <source>
        <dbReference type="EMBL" id="GIJ72122.1"/>
    </source>
</evidence>
<evidence type="ECO:0000313" key="2">
    <source>
        <dbReference type="Proteomes" id="UP000635606"/>
    </source>
</evidence>
<dbReference type="SUPFAM" id="SSF53474">
    <property type="entry name" value="alpha/beta-Hydrolases"/>
    <property type="match status" value="1"/>
</dbReference>
<gene>
    <name evidence="1" type="ORF">Voc01_070390</name>
</gene>
<dbReference type="Proteomes" id="UP000635606">
    <property type="component" value="Unassembled WGS sequence"/>
</dbReference>
<dbReference type="Gene3D" id="3.40.50.1820">
    <property type="entry name" value="alpha/beta hydrolase"/>
    <property type="match status" value="1"/>
</dbReference>
<comment type="caution">
    <text evidence="1">The sequence shown here is derived from an EMBL/GenBank/DDBJ whole genome shotgun (WGS) entry which is preliminary data.</text>
</comment>
<proteinExistence type="predicted"/>
<dbReference type="AlphaFoldDB" id="A0A8J3ZXX0"/>
<keyword evidence="2" id="KW-1185">Reference proteome</keyword>
<sequence length="252" mass="26631">MFDYPAGVPLGMVTHDAVRGLSVEEISFDDGDGGRSVGTLVTPPEPTGTGVIIAHGGQADGRRFFMTEALALAGLGMTVLLPVTELPDHGDIEATSRAIRRHVLTHRRGVDVLETVTAGRGPLYFYGHSAGAAQGALLSAVEPRIAAFSLTSIGSGTVVRLAAAELPPGSAATDRYLRVLEQFDPAVGVAVPGPRRLLFQHGRRDPVVTLDESRALYEAAAGPKEWREYECGHDPDGDPRAVADRADLFQAS</sequence>
<accession>A0A8J3ZXX0</accession>
<dbReference type="RefSeq" id="WP_203931980.1">
    <property type="nucleotide sequence ID" value="NZ_BOPH01000097.1"/>
</dbReference>
<evidence type="ECO:0008006" key="3">
    <source>
        <dbReference type="Google" id="ProtNLM"/>
    </source>
</evidence>
<reference evidence="1" key="1">
    <citation type="submission" date="2021-01" db="EMBL/GenBank/DDBJ databases">
        <title>Whole genome shotgun sequence of Virgisporangium ochraceum NBRC 16418.</title>
        <authorList>
            <person name="Komaki H."/>
            <person name="Tamura T."/>
        </authorList>
    </citation>
    <scope>NUCLEOTIDE SEQUENCE</scope>
    <source>
        <strain evidence="1">NBRC 16418</strain>
    </source>
</reference>
<name>A0A8J3ZXX0_9ACTN</name>
<protein>
    <recommendedName>
        <fullName evidence="3">AB hydrolase-1 domain-containing protein</fullName>
    </recommendedName>
</protein>